<evidence type="ECO:0000313" key="1">
    <source>
        <dbReference type="EMBL" id="CAF1935894.1"/>
    </source>
</evidence>
<dbReference type="Proteomes" id="UP001295469">
    <property type="component" value="Chromosome C05"/>
</dbReference>
<reference evidence="2 3" key="1">
    <citation type="journal article" date="2014" name="Science">
        <title>Plant genetics. Early allopolyploid evolution in the post-Neolithic Brassica napus oilseed genome.</title>
        <authorList>
            <person name="Chalhoub B."/>
            <person name="Denoeud F."/>
            <person name="Liu S."/>
            <person name="Parkin I.A."/>
            <person name="Tang H."/>
            <person name="Wang X."/>
            <person name="Chiquet J."/>
            <person name="Belcram H."/>
            <person name="Tong C."/>
            <person name="Samans B."/>
            <person name="Correa M."/>
            <person name="Da Silva C."/>
            <person name="Just J."/>
            <person name="Falentin C."/>
            <person name="Koh C.S."/>
            <person name="Le Clainche I."/>
            <person name="Bernard M."/>
            <person name="Bento P."/>
            <person name="Noel B."/>
            <person name="Labadie K."/>
            <person name="Alberti A."/>
            <person name="Charles M."/>
            <person name="Arnaud D."/>
            <person name="Guo H."/>
            <person name="Daviaud C."/>
            <person name="Alamery S."/>
            <person name="Jabbari K."/>
            <person name="Zhao M."/>
            <person name="Edger P.P."/>
            <person name="Chelaifa H."/>
            <person name="Tack D."/>
            <person name="Lassalle G."/>
            <person name="Mestiri I."/>
            <person name="Schnel N."/>
            <person name="Le Paslier M.C."/>
            <person name="Fan G."/>
            <person name="Renault V."/>
            <person name="Bayer P.E."/>
            <person name="Golicz A.A."/>
            <person name="Manoli S."/>
            <person name="Lee T.H."/>
            <person name="Thi V.H."/>
            <person name="Chalabi S."/>
            <person name="Hu Q."/>
            <person name="Fan C."/>
            <person name="Tollenaere R."/>
            <person name="Lu Y."/>
            <person name="Battail C."/>
            <person name="Shen J."/>
            <person name="Sidebottom C.H."/>
            <person name="Wang X."/>
            <person name="Canaguier A."/>
            <person name="Chauveau A."/>
            <person name="Berard A."/>
            <person name="Deniot G."/>
            <person name="Guan M."/>
            <person name="Liu Z."/>
            <person name="Sun F."/>
            <person name="Lim Y.P."/>
            <person name="Lyons E."/>
            <person name="Town C.D."/>
            <person name="Bancroft I."/>
            <person name="Wang X."/>
            <person name="Meng J."/>
            <person name="Ma J."/>
            <person name="Pires J.C."/>
            <person name="King G.J."/>
            <person name="Brunel D."/>
            <person name="Delourme R."/>
            <person name="Renard M."/>
            <person name="Aury J.M."/>
            <person name="Adams K.L."/>
            <person name="Batley J."/>
            <person name="Snowdon R.J."/>
            <person name="Tost J."/>
            <person name="Edwards D."/>
            <person name="Zhou Y."/>
            <person name="Hua W."/>
            <person name="Sharpe A.G."/>
            <person name="Paterson A.H."/>
            <person name="Guan C."/>
            <person name="Wincker P."/>
        </authorList>
    </citation>
    <scope>NUCLEOTIDE SEQUENCE [LARGE SCALE GENOMIC DNA]</scope>
    <source>
        <strain evidence="3">cv. Darmor-bzh</strain>
    </source>
</reference>
<dbReference type="EMBL" id="HG994369">
    <property type="protein sequence ID" value="CAF1935894.1"/>
    <property type="molecule type" value="Genomic_DNA"/>
</dbReference>
<protein>
    <submittedName>
        <fullName evidence="1">(rape) hypothetical protein</fullName>
    </submittedName>
    <submittedName>
        <fullName evidence="2">BnaC05g43830D protein</fullName>
    </submittedName>
</protein>
<dbReference type="Proteomes" id="UP000028999">
    <property type="component" value="Unassembled WGS sequence"/>
</dbReference>
<proteinExistence type="predicted"/>
<evidence type="ECO:0000313" key="3">
    <source>
        <dbReference type="Proteomes" id="UP000028999"/>
    </source>
</evidence>
<keyword evidence="3" id="KW-1185">Reference proteome</keyword>
<evidence type="ECO:0000313" key="2">
    <source>
        <dbReference type="EMBL" id="CDY27981.1"/>
    </source>
</evidence>
<accession>A0A078GRD9</accession>
<dbReference type="Gramene" id="CDY27981">
    <property type="protein sequence ID" value="CDY27981"/>
    <property type="gene ID" value="GSBRNA2T00038905001"/>
</dbReference>
<organism evidence="2 3">
    <name type="scientific">Brassica napus</name>
    <name type="common">Rape</name>
    <dbReference type="NCBI Taxonomy" id="3708"/>
    <lineage>
        <taxon>Eukaryota</taxon>
        <taxon>Viridiplantae</taxon>
        <taxon>Streptophyta</taxon>
        <taxon>Embryophyta</taxon>
        <taxon>Tracheophyta</taxon>
        <taxon>Spermatophyta</taxon>
        <taxon>Magnoliopsida</taxon>
        <taxon>eudicotyledons</taxon>
        <taxon>Gunneridae</taxon>
        <taxon>Pentapetalae</taxon>
        <taxon>rosids</taxon>
        <taxon>malvids</taxon>
        <taxon>Brassicales</taxon>
        <taxon>Brassicaceae</taxon>
        <taxon>Brassiceae</taxon>
        <taxon>Brassica</taxon>
    </lineage>
</organism>
<dbReference type="AlphaFoldDB" id="A0A078GRD9"/>
<reference evidence="2" key="2">
    <citation type="submission" date="2014-06" db="EMBL/GenBank/DDBJ databases">
        <authorList>
            <person name="Genoscope - CEA"/>
        </authorList>
    </citation>
    <scope>NUCLEOTIDE SEQUENCE</scope>
</reference>
<sequence length="59" mass="6874">MYMQICNVRIEDILYVFFLKKILNTRKSINLCIVSTARNIIRSGHSLSLDLDLLEICND</sequence>
<reference evidence="1" key="3">
    <citation type="submission" date="2021-01" db="EMBL/GenBank/DDBJ databases">
        <authorList>
            <consortium name="Genoscope - CEA"/>
            <person name="William W."/>
        </authorList>
    </citation>
    <scope>NUCLEOTIDE SEQUENCE</scope>
</reference>
<dbReference type="PaxDb" id="3708-A0A078GRD9"/>
<name>A0A078GRD9_BRANA</name>
<gene>
    <name evidence="2" type="primary">BnaC05g43830D</name>
    <name evidence="1" type="ORF">DARMORV10_C05P59130.1</name>
    <name evidence="2" type="ORF">GSBRNA2T00038905001</name>
</gene>
<dbReference type="EMBL" id="LK032213">
    <property type="protein sequence ID" value="CDY27981.1"/>
    <property type="molecule type" value="Genomic_DNA"/>
</dbReference>